<dbReference type="Gene3D" id="3.40.50.1220">
    <property type="entry name" value="TPP-binding domain"/>
    <property type="match status" value="1"/>
</dbReference>
<dbReference type="InterPro" id="IPR011766">
    <property type="entry name" value="TPP_enzyme_TPP-bd"/>
</dbReference>
<dbReference type="SUPFAM" id="SSF52518">
    <property type="entry name" value="Thiamin diphosphate-binding fold (THDP-binding)"/>
    <property type="match status" value="2"/>
</dbReference>
<sequence length="545" mass="58765">MTVDKRYDGGQAIVELLRRNGVDRVFTVPGESFLPVLDALHDASDIALVVCRQEGGASMMAEAYAKTTGRPGVCFVTRGPGSANALAGLHVASQDSTPLLVFVGQVPRGFQQREAWQEVDVGALFGSVAKWAVDIQDAARLPEYLSRAFTTARSGRQGPVVLGLPEDLLFENVMPLALDAAPVSQGYPAPAAMAQLQQMLSEAQRPLAIFGGSGWNAECRQALLGFAEAQGLPVVTAFRRQDRFDNSHPNYAGDAGLGMNPALAKMIQEADLLMAVGTRLGDITTRHYELVEAPRPHQRLVHVHPDPQAPGQVYWPELAVCASVANFADAAAGLSPPAALSDERRAWLTRAREIRQAWQQPTQLPGPLQLGEIVAWLGNRLPADAVISNGAGNYTLWVHRFYPFRGWGSQLAPTSGSMGYGLPAAIAAKLAQPMRPAVCFAGDGCFQMTCQELATAVQYGANVIIVVVNNGSYGSIRMHQDKHYPGRRYGTDLVNPDMVTLAKAYGAAAARVERTEQFADVFEQALACDRPFLIELMIDPAILRP</sequence>
<dbReference type="PANTHER" id="PTHR18968">
    <property type="entry name" value="THIAMINE PYROPHOSPHATE ENZYMES"/>
    <property type="match status" value="1"/>
</dbReference>
<dbReference type="InterPro" id="IPR012000">
    <property type="entry name" value="Thiamin_PyroP_enz_cen_dom"/>
</dbReference>
<evidence type="ECO:0000256" key="3">
    <source>
        <dbReference type="RuleBase" id="RU362132"/>
    </source>
</evidence>
<reference evidence="7 8" key="1">
    <citation type="submission" date="2019-01" db="EMBL/GenBank/DDBJ databases">
        <title>Whole genome shotgun sequencing of Pseudomonas spp. isolated by its ability to degrade furfural.</title>
        <authorList>
            <person name="Donoso R."/>
            <person name="Farkas C."/>
            <person name="Villegas P."/>
            <person name="Gonzales-Toro F."/>
            <person name="Guajardo-Parra M."/>
            <person name="Araya-Nail M."/>
            <person name="Morgante V."/>
            <person name="Perez-Pantoja D."/>
        </authorList>
    </citation>
    <scope>NUCLEOTIDE SEQUENCE [LARGE SCALE GENOMIC DNA]</scope>
    <source>
        <strain evidence="7 8">VN231</strain>
    </source>
</reference>
<dbReference type="NCBIfam" id="NF006052">
    <property type="entry name" value="PRK08199.1"/>
    <property type="match status" value="1"/>
</dbReference>
<dbReference type="Pfam" id="PF02775">
    <property type="entry name" value="TPP_enzyme_C"/>
    <property type="match status" value="1"/>
</dbReference>
<evidence type="ECO:0000313" key="7">
    <source>
        <dbReference type="EMBL" id="TRO18752.1"/>
    </source>
</evidence>
<dbReference type="RefSeq" id="WP_143501254.1">
    <property type="nucleotide sequence ID" value="NZ_SCFV01000004.1"/>
</dbReference>
<dbReference type="Pfam" id="PF00205">
    <property type="entry name" value="TPP_enzyme_M"/>
    <property type="match status" value="1"/>
</dbReference>
<evidence type="ECO:0000259" key="5">
    <source>
        <dbReference type="Pfam" id="PF02775"/>
    </source>
</evidence>
<feature type="domain" description="Thiamine pyrophosphate enzyme N-terminal TPP-binding" evidence="6">
    <location>
        <begin position="8"/>
        <end position="121"/>
    </location>
</feature>
<dbReference type="EMBL" id="SCFV01000004">
    <property type="protein sequence ID" value="TRO18752.1"/>
    <property type="molecule type" value="Genomic_DNA"/>
</dbReference>
<dbReference type="PANTHER" id="PTHR18968:SF120">
    <property type="entry name" value="ACETOLACTATE SYNTHASE LARGE SUBUNIT"/>
    <property type="match status" value="1"/>
</dbReference>
<dbReference type="Proteomes" id="UP000317327">
    <property type="component" value="Unassembled WGS sequence"/>
</dbReference>
<feature type="domain" description="Thiamine pyrophosphate enzyme central" evidence="4">
    <location>
        <begin position="194"/>
        <end position="329"/>
    </location>
</feature>
<evidence type="ECO:0000256" key="1">
    <source>
        <dbReference type="ARBA" id="ARBA00007812"/>
    </source>
</evidence>
<evidence type="ECO:0000313" key="8">
    <source>
        <dbReference type="Proteomes" id="UP000317327"/>
    </source>
</evidence>
<gene>
    <name evidence="7" type="ORF">EQ836_10030</name>
</gene>
<dbReference type="InterPro" id="IPR029061">
    <property type="entry name" value="THDP-binding"/>
</dbReference>
<keyword evidence="2 3" id="KW-0786">Thiamine pyrophosphate</keyword>
<feature type="domain" description="Thiamine pyrophosphate enzyme TPP-binding" evidence="5">
    <location>
        <begin position="390"/>
        <end position="535"/>
    </location>
</feature>
<dbReference type="Pfam" id="PF02776">
    <property type="entry name" value="TPP_enzyme_N"/>
    <property type="match status" value="1"/>
</dbReference>
<dbReference type="InterPro" id="IPR029035">
    <property type="entry name" value="DHS-like_NAD/FAD-binding_dom"/>
</dbReference>
<dbReference type="AlphaFoldDB" id="A0ABD7RW16"/>
<proteinExistence type="inferred from homology"/>
<comment type="caution">
    <text evidence="7">The sequence shown here is derived from an EMBL/GenBank/DDBJ whole genome shotgun (WGS) entry which is preliminary data.</text>
</comment>
<dbReference type="InterPro" id="IPR012001">
    <property type="entry name" value="Thiamin_PyroP_enz_TPP-bd_dom"/>
</dbReference>
<dbReference type="PROSITE" id="PS00187">
    <property type="entry name" value="TPP_ENZYMES"/>
    <property type="match status" value="1"/>
</dbReference>
<dbReference type="SUPFAM" id="SSF52467">
    <property type="entry name" value="DHS-like NAD/FAD-binding domain"/>
    <property type="match status" value="1"/>
</dbReference>
<protein>
    <submittedName>
        <fullName evidence="7">Thiamine pyrophosphate-binding protein</fullName>
    </submittedName>
</protein>
<dbReference type="CDD" id="cd00568">
    <property type="entry name" value="TPP_enzymes"/>
    <property type="match status" value="1"/>
</dbReference>
<name>A0ABD7RW16_ECTME</name>
<evidence type="ECO:0000259" key="4">
    <source>
        <dbReference type="Pfam" id="PF00205"/>
    </source>
</evidence>
<evidence type="ECO:0000256" key="2">
    <source>
        <dbReference type="ARBA" id="ARBA00023052"/>
    </source>
</evidence>
<accession>A0ABD7RW16</accession>
<comment type="similarity">
    <text evidence="1 3">Belongs to the TPP enzyme family.</text>
</comment>
<dbReference type="InterPro" id="IPR000399">
    <property type="entry name" value="TPP-bd_CS"/>
</dbReference>
<dbReference type="Gene3D" id="3.40.50.970">
    <property type="match status" value="2"/>
</dbReference>
<evidence type="ECO:0000259" key="6">
    <source>
        <dbReference type="Pfam" id="PF02776"/>
    </source>
</evidence>
<dbReference type="PROSITE" id="PS00599">
    <property type="entry name" value="AA_TRANSFER_CLASS_2"/>
    <property type="match status" value="1"/>
</dbReference>
<organism evidence="7 8">
    <name type="scientific">Ectopseudomonas mendocina</name>
    <name type="common">Pseudomonas mendocina</name>
    <dbReference type="NCBI Taxonomy" id="300"/>
    <lineage>
        <taxon>Bacteria</taxon>
        <taxon>Pseudomonadati</taxon>
        <taxon>Pseudomonadota</taxon>
        <taxon>Gammaproteobacteria</taxon>
        <taxon>Pseudomonadales</taxon>
        <taxon>Pseudomonadaceae</taxon>
        <taxon>Ectopseudomonas</taxon>
    </lineage>
</organism>
<dbReference type="InterPro" id="IPR001917">
    <property type="entry name" value="Aminotrans_II_pyridoxalP_BS"/>
</dbReference>
<dbReference type="CDD" id="cd07035">
    <property type="entry name" value="TPP_PYR_POX_like"/>
    <property type="match status" value="1"/>
</dbReference>
<dbReference type="GO" id="GO:0019752">
    <property type="term" value="P:carboxylic acid metabolic process"/>
    <property type="evidence" value="ECO:0007669"/>
    <property type="project" value="UniProtKB-ARBA"/>
</dbReference>
<dbReference type="InterPro" id="IPR045229">
    <property type="entry name" value="TPP_enz"/>
</dbReference>
<dbReference type="FunFam" id="3.40.50.970:FF:000007">
    <property type="entry name" value="Acetolactate synthase"/>
    <property type="match status" value="1"/>
</dbReference>